<evidence type="ECO:0000256" key="7">
    <source>
        <dbReference type="ARBA" id="ARBA00023242"/>
    </source>
</evidence>
<dbReference type="InterPro" id="IPR052035">
    <property type="entry name" value="ZnF_BED_domain_contain"/>
</dbReference>
<evidence type="ECO:0000256" key="4">
    <source>
        <dbReference type="ARBA" id="ARBA00022833"/>
    </source>
</evidence>
<protein>
    <recommendedName>
        <fullName evidence="10">BED-type domain-containing protein</fullName>
    </recommendedName>
</protein>
<evidence type="ECO:0000256" key="5">
    <source>
        <dbReference type="ARBA" id="ARBA00023015"/>
    </source>
</evidence>
<keyword evidence="2" id="KW-0479">Metal-binding</keyword>
<dbReference type="EMBL" id="LGRX02009200">
    <property type="protein sequence ID" value="KAK3272023.1"/>
    <property type="molecule type" value="Genomic_DNA"/>
</dbReference>
<organism evidence="11 12">
    <name type="scientific">Cymbomonas tetramitiformis</name>
    <dbReference type="NCBI Taxonomy" id="36881"/>
    <lineage>
        <taxon>Eukaryota</taxon>
        <taxon>Viridiplantae</taxon>
        <taxon>Chlorophyta</taxon>
        <taxon>Pyramimonadophyceae</taxon>
        <taxon>Pyramimonadales</taxon>
        <taxon>Pyramimonadaceae</taxon>
        <taxon>Cymbomonas</taxon>
    </lineage>
</organism>
<dbReference type="PANTHER" id="PTHR46481:SF10">
    <property type="entry name" value="ZINC FINGER BED DOMAIN-CONTAINING PROTEIN 39"/>
    <property type="match status" value="1"/>
</dbReference>
<dbReference type="GO" id="GO:0009791">
    <property type="term" value="P:post-embryonic development"/>
    <property type="evidence" value="ECO:0007669"/>
    <property type="project" value="UniProtKB-ARBA"/>
</dbReference>
<evidence type="ECO:0000256" key="2">
    <source>
        <dbReference type="ARBA" id="ARBA00022723"/>
    </source>
</evidence>
<dbReference type="GO" id="GO:0008270">
    <property type="term" value="F:zinc ion binding"/>
    <property type="evidence" value="ECO:0007669"/>
    <property type="project" value="UniProtKB-KW"/>
</dbReference>
<keyword evidence="7" id="KW-0539">Nucleus</keyword>
<comment type="subcellular location">
    <subcellularLocation>
        <location evidence="1">Nucleus</location>
    </subcellularLocation>
</comment>
<evidence type="ECO:0000256" key="1">
    <source>
        <dbReference type="ARBA" id="ARBA00004123"/>
    </source>
</evidence>
<dbReference type="InterPro" id="IPR036236">
    <property type="entry name" value="Znf_C2H2_sf"/>
</dbReference>
<dbReference type="PANTHER" id="PTHR46481">
    <property type="entry name" value="ZINC FINGER BED DOMAIN-CONTAINING PROTEIN 4"/>
    <property type="match status" value="1"/>
</dbReference>
<keyword evidence="4" id="KW-0862">Zinc</keyword>
<dbReference type="SUPFAM" id="SSF53098">
    <property type="entry name" value="Ribonuclease H-like"/>
    <property type="match status" value="1"/>
</dbReference>
<keyword evidence="3 8" id="KW-0863">Zinc-finger</keyword>
<accession>A0AAE0G5P9</accession>
<comment type="caution">
    <text evidence="11">The sequence shown here is derived from an EMBL/GenBank/DDBJ whole genome shotgun (WGS) entry which is preliminary data.</text>
</comment>
<evidence type="ECO:0000259" key="10">
    <source>
        <dbReference type="PROSITE" id="PS50808"/>
    </source>
</evidence>
<gene>
    <name evidence="11" type="ORF">CYMTET_19654</name>
</gene>
<keyword evidence="6" id="KW-0804">Transcription</keyword>
<evidence type="ECO:0000256" key="3">
    <source>
        <dbReference type="ARBA" id="ARBA00022771"/>
    </source>
</evidence>
<dbReference type="GO" id="GO:0005634">
    <property type="term" value="C:nucleus"/>
    <property type="evidence" value="ECO:0007669"/>
    <property type="project" value="UniProtKB-SubCell"/>
</dbReference>
<feature type="domain" description="BED-type" evidence="10">
    <location>
        <begin position="63"/>
        <end position="120"/>
    </location>
</feature>
<evidence type="ECO:0000313" key="11">
    <source>
        <dbReference type="EMBL" id="KAK3272023.1"/>
    </source>
</evidence>
<feature type="region of interest" description="Disordered" evidence="9">
    <location>
        <begin position="23"/>
        <end position="46"/>
    </location>
</feature>
<dbReference type="GO" id="GO:0003677">
    <property type="term" value="F:DNA binding"/>
    <property type="evidence" value="ECO:0007669"/>
    <property type="project" value="InterPro"/>
</dbReference>
<dbReference type="SUPFAM" id="SSF57667">
    <property type="entry name" value="beta-beta-alpha zinc fingers"/>
    <property type="match status" value="1"/>
</dbReference>
<reference evidence="11 12" key="1">
    <citation type="journal article" date="2015" name="Genome Biol. Evol.">
        <title>Comparative Genomics of a Bacterivorous Green Alga Reveals Evolutionary Causalities and Consequences of Phago-Mixotrophic Mode of Nutrition.</title>
        <authorList>
            <person name="Burns J.A."/>
            <person name="Paasch A."/>
            <person name="Narechania A."/>
            <person name="Kim E."/>
        </authorList>
    </citation>
    <scope>NUCLEOTIDE SEQUENCE [LARGE SCALE GENOMIC DNA]</scope>
    <source>
        <strain evidence="11 12">PLY_AMNH</strain>
    </source>
</reference>
<name>A0AAE0G5P9_9CHLO</name>
<dbReference type="InterPro" id="IPR012337">
    <property type="entry name" value="RNaseH-like_sf"/>
</dbReference>
<dbReference type="Pfam" id="PF02892">
    <property type="entry name" value="zf-BED"/>
    <property type="match status" value="1"/>
</dbReference>
<keyword evidence="5" id="KW-0805">Transcription regulation</keyword>
<feature type="compositionally biased region" description="Basic and acidic residues" evidence="9">
    <location>
        <begin position="23"/>
        <end position="33"/>
    </location>
</feature>
<feature type="non-terminal residue" evidence="11">
    <location>
        <position position="1"/>
    </location>
</feature>
<dbReference type="Proteomes" id="UP001190700">
    <property type="component" value="Unassembled WGS sequence"/>
</dbReference>
<evidence type="ECO:0000256" key="8">
    <source>
        <dbReference type="PROSITE-ProRule" id="PRU00027"/>
    </source>
</evidence>
<keyword evidence="12" id="KW-1185">Reference proteome</keyword>
<dbReference type="PROSITE" id="PS50808">
    <property type="entry name" value="ZF_BED"/>
    <property type="match status" value="1"/>
</dbReference>
<evidence type="ECO:0000256" key="6">
    <source>
        <dbReference type="ARBA" id="ARBA00023163"/>
    </source>
</evidence>
<proteinExistence type="predicted"/>
<dbReference type="AlphaFoldDB" id="A0AAE0G5P9"/>
<evidence type="ECO:0000313" key="12">
    <source>
        <dbReference type="Proteomes" id="UP001190700"/>
    </source>
</evidence>
<sequence>DDTWEPIEHLAGYEGEIRAFRERKKEEDDKKAAEAGANKKRRKEEEDARLVEDDCFEDTQGGNRRSPVWKYFKIQKCEGKVQNVRCTLCSIEKKPIAYCGNITNIRVHLTSCHKDEYCKLIAANTTSETASTESQSKLDELVPQISSEKRDELHRLITKWLVRCGRPLTLPQHDEEFRDIFRCLTKGQYVPPTYHIVIEQVLKLSVEGKARVVQQLKELLEEGILPSICGDIWSQGGISIFGILVYWVDKNFEFQSRLLAAIPVLSVRHTGVELENATKVACADFGLGQYCGQGVDGVDTVPEFIHATCSDNASNIVCGWESFDGHECSAHTLALVVLTFLEQPLVRKVFNKLRGMTCHFNHSVIDSKLLKQCQLRYDLPETKPPQDNDTRSGWGGGYHQALWYFNNQVAVQMYDVESPTKAANAVPNPDGSVYRNHQLMLDEWDIVRESVYILRYAKEAVDLLQSTLNATANLFLPVIGRMVYTVHADTGPLSSTTKKFL</sequence>
<evidence type="ECO:0000256" key="9">
    <source>
        <dbReference type="SAM" id="MobiDB-lite"/>
    </source>
</evidence>
<dbReference type="InterPro" id="IPR003656">
    <property type="entry name" value="Znf_BED"/>
</dbReference>